<dbReference type="STRING" id="1125712.HMPREF1316_1335"/>
<name>U2V1K1_9ACTN</name>
<organism evidence="9 10">
    <name type="scientific">Olsenella profusa F0195</name>
    <dbReference type="NCBI Taxonomy" id="1125712"/>
    <lineage>
        <taxon>Bacteria</taxon>
        <taxon>Bacillati</taxon>
        <taxon>Actinomycetota</taxon>
        <taxon>Coriobacteriia</taxon>
        <taxon>Coriobacteriales</taxon>
        <taxon>Atopobiaceae</taxon>
        <taxon>Olsenella</taxon>
    </lineage>
</organism>
<comment type="cofactor">
    <cofactor evidence="1">
        <name>Mn(2+)</name>
        <dbReference type="ChEBI" id="CHEBI:29035"/>
    </cofactor>
</comment>
<keyword evidence="2" id="KW-0479">Metal-binding</keyword>
<comment type="catalytic activity">
    <reaction evidence="6">
        <text>D-lyxose = D-xylulose</text>
        <dbReference type="Rhea" id="RHEA:14201"/>
        <dbReference type="ChEBI" id="CHEBI:16789"/>
        <dbReference type="ChEBI" id="CHEBI:17140"/>
        <dbReference type="EC" id="5.3.1.15"/>
    </reaction>
</comment>
<proteinExistence type="inferred from homology"/>
<dbReference type="Pfam" id="PF07385">
    <property type="entry name" value="Lyx_isomer"/>
    <property type="match status" value="1"/>
</dbReference>
<evidence type="ECO:0000256" key="6">
    <source>
        <dbReference type="ARBA" id="ARBA00044907"/>
    </source>
</evidence>
<evidence type="ECO:0000256" key="2">
    <source>
        <dbReference type="ARBA" id="ARBA00022723"/>
    </source>
</evidence>
<evidence type="ECO:0000313" key="10">
    <source>
        <dbReference type="Proteomes" id="UP000016638"/>
    </source>
</evidence>
<dbReference type="PATRIC" id="fig|1125712.3.peg.2101"/>
<evidence type="ECO:0000256" key="1">
    <source>
        <dbReference type="ARBA" id="ARBA00001936"/>
    </source>
</evidence>
<dbReference type="EMBL" id="AWEZ01000064">
    <property type="protein sequence ID" value="ERL06576.1"/>
    <property type="molecule type" value="Genomic_DNA"/>
</dbReference>
<evidence type="ECO:0000256" key="7">
    <source>
        <dbReference type="ARBA" id="ARBA00044951"/>
    </source>
</evidence>
<dbReference type="GO" id="GO:0047828">
    <property type="term" value="F:D-lyxose ketol-isomerase activity"/>
    <property type="evidence" value="ECO:0007669"/>
    <property type="project" value="UniProtKB-EC"/>
</dbReference>
<dbReference type="AlphaFoldDB" id="U2V1K1"/>
<protein>
    <recommendedName>
        <fullName evidence="8">D-lyxose ketol-isomerase</fullName>
        <ecNumber evidence="8">5.3.1.15</ecNumber>
    </recommendedName>
</protein>
<dbReference type="InterPro" id="IPR014710">
    <property type="entry name" value="RmlC-like_jellyroll"/>
</dbReference>
<evidence type="ECO:0000256" key="5">
    <source>
        <dbReference type="ARBA" id="ARBA00023277"/>
    </source>
</evidence>
<keyword evidence="5" id="KW-0119">Carbohydrate metabolism</keyword>
<dbReference type="RefSeq" id="WP_021727030.1">
    <property type="nucleotide sequence ID" value="NZ_AWEZ01000064.1"/>
</dbReference>
<evidence type="ECO:0000256" key="3">
    <source>
        <dbReference type="ARBA" id="ARBA00023211"/>
    </source>
</evidence>
<dbReference type="GO" id="GO:0046872">
    <property type="term" value="F:metal ion binding"/>
    <property type="evidence" value="ECO:0007669"/>
    <property type="project" value="UniProtKB-KW"/>
</dbReference>
<dbReference type="InterPro" id="IPR047581">
    <property type="entry name" value="EcSI_cupin"/>
</dbReference>
<dbReference type="InterPro" id="IPR010864">
    <property type="entry name" value="D-lyxose_isomer"/>
</dbReference>
<dbReference type="CDD" id="cd20309">
    <property type="entry name" value="cupin_EcSI"/>
    <property type="match status" value="1"/>
</dbReference>
<sequence length="229" mass="26220">MRRSEINTAIEYVMRACRDEFRLPLPPFAYLTPDEWKGIGEDHREIVDNMLGWDVTDFGGDFKKTGLTSFVFRNGNVHKPEVYQKPYCEKLLYVMDSQILPYHYHWNKMEDIINRGGGRLSLTLYQAADDDGFSNEDVTIDVDGRNVTVPAGGSIVLSPGESITLRPHQYHTWQAIPGEGDVMAFEVSKCNDDFTDNNFIDVGDRIPGVEEDEPARHLVYADYKHYVTF</sequence>
<evidence type="ECO:0000256" key="4">
    <source>
        <dbReference type="ARBA" id="ARBA00023235"/>
    </source>
</evidence>
<keyword evidence="10" id="KW-1185">Reference proteome</keyword>
<dbReference type="EC" id="5.3.1.15" evidence="8"/>
<evidence type="ECO:0000313" key="9">
    <source>
        <dbReference type="EMBL" id="ERL06576.1"/>
    </source>
</evidence>
<dbReference type="Proteomes" id="UP000016638">
    <property type="component" value="Unassembled WGS sequence"/>
</dbReference>
<gene>
    <name evidence="9" type="ORF">HMPREF1316_1335</name>
</gene>
<comment type="caution">
    <text evidence="9">The sequence shown here is derived from an EMBL/GenBank/DDBJ whole genome shotgun (WGS) entry which is preliminary data.</text>
</comment>
<accession>U2V1K1</accession>
<keyword evidence="4" id="KW-0413">Isomerase</keyword>
<reference evidence="9 10" key="1">
    <citation type="submission" date="2013-08" db="EMBL/GenBank/DDBJ databases">
        <authorList>
            <person name="Durkin A.S."/>
            <person name="Haft D.R."/>
            <person name="McCorrison J."/>
            <person name="Torralba M."/>
            <person name="Gillis M."/>
            <person name="Haft D.H."/>
            <person name="Methe B."/>
            <person name="Sutton G."/>
            <person name="Nelson K.E."/>
        </authorList>
    </citation>
    <scope>NUCLEOTIDE SEQUENCE [LARGE SCALE GENOMIC DNA]</scope>
    <source>
        <strain evidence="9 10">F0195</strain>
    </source>
</reference>
<comment type="similarity">
    <text evidence="7">Belongs to the D-lyxose ketol-isomerase family.</text>
</comment>
<keyword evidence="3" id="KW-0464">Manganese</keyword>
<dbReference type="OrthoDB" id="27002at2"/>
<dbReference type="eggNOG" id="COG3822">
    <property type="taxonomic scope" value="Bacteria"/>
</dbReference>
<dbReference type="Gene3D" id="2.60.120.10">
    <property type="entry name" value="Jelly Rolls"/>
    <property type="match status" value="1"/>
</dbReference>
<evidence type="ECO:0000256" key="8">
    <source>
        <dbReference type="ARBA" id="ARBA00044972"/>
    </source>
</evidence>